<dbReference type="Gene3D" id="3.10.129.10">
    <property type="entry name" value="Hotdog Thioesterase"/>
    <property type="match status" value="1"/>
</dbReference>
<dbReference type="SUPFAM" id="SSF54637">
    <property type="entry name" value="Thioesterase/thiol ester dehydrase-isomerase"/>
    <property type="match status" value="1"/>
</dbReference>
<dbReference type="RefSeq" id="WP_380584018.1">
    <property type="nucleotide sequence ID" value="NZ_JBHSQJ010000065.1"/>
</dbReference>
<dbReference type="PANTHER" id="PTHR21660:SF1">
    <property type="entry name" value="ACYL-COENZYME A THIOESTERASE 13"/>
    <property type="match status" value="1"/>
</dbReference>
<dbReference type="InterPro" id="IPR029069">
    <property type="entry name" value="HotDog_dom_sf"/>
</dbReference>
<dbReference type="NCBIfam" id="TIGR00369">
    <property type="entry name" value="unchar_dom_1"/>
    <property type="match status" value="1"/>
</dbReference>
<organism evidence="4 5">
    <name type="scientific">Streptacidiphilus monticola</name>
    <dbReference type="NCBI Taxonomy" id="2161674"/>
    <lineage>
        <taxon>Bacteria</taxon>
        <taxon>Bacillati</taxon>
        <taxon>Actinomycetota</taxon>
        <taxon>Actinomycetes</taxon>
        <taxon>Kitasatosporales</taxon>
        <taxon>Streptomycetaceae</taxon>
        <taxon>Streptacidiphilus</taxon>
    </lineage>
</organism>
<dbReference type="EMBL" id="JBHSQJ010000065">
    <property type="protein sequence ID" value="MFC5908800.1"/>
    <property type="molecule type" value="Genomic_DNA"/>
</dbReference>
<evidence type="ECO:0000259" key="3">
    <source>
        <dbReference type="Pfam" id="PF03061"/>
    </source>
</evidence>
<evidence type="ECO:0000256" key="1">
    <source>
        <dbReference type="ARBA" id="ARBA00008324"/>
    </source>
</evidence>
<dbReference type="InterPro" id="IPR003736">
    <property type="entry name" value="PAAI_dom"/>
</dbReference>
<protein>
    <submittedName>
        <fullName evidence="4">PaaI family thioesterase</fullName>
        <ecNumber evidence="4">3.1.2.-</ecNumber>
    </submittedName>
</protein>
<proteinExistence type="inferred from homology"/>
<dbReference type="Proteomes" id="UP001596174">
    <property type="component" value="Unassembled WGS sequence"/>
</dbReference>
<evidence type="ECO:0000313" key="4">
    <source>
        <dbReference type="EMBL" id="MFC5908800.1"/>
    </source>
</evidence>
<feature type="domain" description="Thioesterase" evidence="3">
    <location>
        <begin position="61"/>
        <end position="137"/>
    </location>
</feature>
<accession>A0ABW1G4C9</accession>
<dbReference type="InterPro" id="IPR039298">
    <property type="entry name" value="ACOT13"/>
</dbReference>
<dbReference type="Pfam" id="PF03061">
    <property type="entry name" value="4HBT"/>
    <property type="match status" value="1"/>
</dbReference>
<sequence>MDIALWGSVSGVERVEALRAELADDPPAPYGLLGLRLTRVEKGAVEFSFTPGPGVLNRADVVHGGFVATALDEACGITALTMSDPATPFLTMSLNIEYLRPLLAGRTYTVTGTVVHSGRVRTLTRAEISDEVGRLCATATSALTPNRKVLEALDRSAD</sequence>
<dbReference type="PANTHER" id="PTHR21660">
    <property type="entry name" value="THIOESTERASE SUPERFAMILY MEMBER-RELATED"/>
    <property type="match status" value="1"/>
</dbReference>
<comment type="caution">
    <text evidence="4">The sequence shown here is derived from an EMBL/GenBank/DDBJ whole genome shotgun (WGS) entry which is preliminary data.</text>
</comment>
<reference evidence="5" key="1">
    <citation type="journal article" date="2019" name="Int. J. Syst. Evol. Microbiol.">
        <title>The Global Catalogue of Microorganisms (GCM) 10K type strain sequencing project: providing services to taxonomists for standard genome sequencing and annotation.</title>
        <authorList>
            <consortium name="The Broad Institute Genomics Platform"/>
            <consortium name="The Broad Institute Genome Sequencing Center for Infectious Disease"/>
            <person name="Wu L."/>
            <person name="Ma J."/>
        </authorList>
    </citation>
    <scope>NUCLEOTIDE SEQUENCE [LARGE SCALE GENOMIC DNA]</scope>
    <source>
        <strain evidence="5">JCM 4816</strain>
    </source>
</reference>
<dbReference type="EC" id="3.1.2.-" evidence="4"/>
<evidence type="ECO:0000256" key="2">
    <source>
        <dbReference type="ARBA" id="ARBA00022801"/>
    </source>
</evidence>
<keyword evidence="2 4" id="KW-0378">Hydrolase</keyword>
<dbReference type="InterPro" id="IPR006683">
    <property type="entry name" value="Thioestr_dom"/>
</dbReference>
<name>A0ABW1G4C9_9ACTN</name>
<dbReference type="CDD" id="cd03443">
    <property type="entry name" value="PaaI_thioesterase"/>
    <property type="match status" value="1"/>
</dbReference>
<gene>
    <name evidence="4" type="ORF">ACFP3V_16450</name>
</gene>
<dbReference type="GO" id="GO:0016787">
    <property type="term" value="F:hydrolase activity"/>
    <property type="evidence" value="ECO:0007669"/>
    <property type="project" value="UniProtKB-KW"/>
</dbReference>
<evidence type="ECO:0000313" key="5">
    <source>
        <dbReference type="Proteomes" id="UP001596174"/>
    </source>
</evidence>
<comment type="similarity">
    <text evidence="1">Belongs to the thioesterase PaaI family.</text>
</comment>
<keyword evidence="5" id="KW-1185">Reference proteome</keyword>